<dbReference type="SUPFAM" id="SSF46785">
    <property type="entry name" value="Winged helix' DNA-binding domain"/>
    <property type="match status" value="1"/>
</dbReference>
<feature type="region of interest" description="Disordered" evidence="5">
    <location>
        <begin position="448"/>
        <end position="511"/>
    </location>
</feature>
<evidence type="ECO:0000256" key="2">
    <source>
        <dbReference type="ARBA" id="ARBA00023125"/>
    </source>
</evidence>
<dbReference type="InterPro" id="IPR001766">
    <property type="entry name" value="Fork_head_dom"/>
</dbReference>
<dbReference type="InterPro" id="IPR050211">
    <property type="entry name" value="FOX_domain-containing"/>
</dbReference>
<feature type="compositionally biased region" description="Polar residues" evidence="5">
    <location>
        <begin position="21"/>
        <end position="53"/>
    </location>
</feature>
<reference evidence="7 8" key="1">
    <citation type="submission" date="2018-08" db="EMBL/GenBank/DDBJ databases">
        <title>Draft genome of the lignicolous fungus Coniochaeta pulveracea.</title>
        <authorList>
            <person name="Borstlap C.J."/>
            <person name="De Witt R.N."/>
            <person name="Botha A."/>
            <person name="Volschenk H."/>
        </authorList>
    </citation>
    <scope>NUCLEOTIDE SEQUENCE [LARGE SCALE GENOMIC DNA]</scope>
    <source>
        <strain evidence="7 8">CAB683</strain>
    </source>
</reference>
<dbReference type="PROSITE" id="PS00658">
    <property type="entry name" value="FORK_HEAD_2"/>
    <property type="match status" value="1"/>
</dbReference>
<feature type="DNA-binding region" description="Fork-head" evidence="4">
    <location>
        <begin position="239"/>
        <end position="334"/>
    </location>
</feature>
<dbReference type="PRINTS" id="PR00053">
    <property type="entry name" value="FORKHEAD"/>
</dbReference>
<evidence type="ECO:0000256" key="3">
    <source>
        <dbReference type="ARBA" id="ARBA00023242"/>
    </source>
</evidence>
<comment type="caution">
    <text evidence="7">The sequence shown here is derived from an EMBL/GenBank/DDBJ whole genome shotgun (WGS) entry which is preliminary data.</text>
</comment>
<dbReference type="OrthoDB" id="5954824at2759"/>
<dbReference type="Pfam" id="PF00250">
    <property type="entry name" value="Forkhead"/>
    <property type="match status" value="1"/>
</dbReference>
<feature type="region of interest" description="Disordered" evidence="5">
    <location>
        <begin position="178"/>
        <end position="198"/>
    </location>
</feature>
<dbReference type="GO" id="GO:0005634">
    <property type="term" value="C:nucleus"/>
    <property type="evidence" value="ECO:0007669"/>
    <property type="project" value="UniProtKB-SubCell"/>
</dbReference>
<protein>
    <recommendedName>
        <fullName evidence="6">Fork-head domain-containing protein</fullName>
    </recommendedName>
</protein>
<feature type="region of interest" description="Disordered" evidence="5">
    <location>
        <begin position="561"/>
        <end position="618"/>
    </location>
</feature>
<sequence>MARQSRCSGAEPPLHVFQDEYYQQPSATQNMNAHSMSQTSKPRQPLQPTNHNAVLNPPAITSARMSSPFKAKSNSRMGSHPPRTPLKPKASSKLNMVQMPPPTNYPHPSTDSLTKKQPPMSRFKTVAKKASPDYHLMHFGANMSSEFTQLYPAPPPNPMKRLGSFHFMEDKENDHFAMGQGSQGPHLTDETSQTKTGGKRHLLEAAPIREQRPIKKQKVEEGEVPAYDAFPPIEDDGEKPGISYANLIGMAILRSPQRKLTLSQIYKWISDNFRWYNLEDAGWQNSIRHNLSLNKAFIKQERPKNDPGKGHYWSIEPGKEHQFMGKEKATRKSNMTAENLPVMSTRLEPQPSPAQPNRHQVLQPAPILEPAQQFHQLPSSADFSCPISRGSIQQQQLPKIQLLPALPQSAHCSTRPQTAEMPQPSSDATIALPSDSATVEEIQDSHDTLDNQEQEQAHDMGSYSPLPAAMHSSPPIIRHVSMDHGTTPPRPVSRHHPSSTTNQKTHKRRLASMDDSGYISSLESSVMRPNAKGKLVLTSEADRQHSRIKRGRAEEEIARLRASSYESPSKNRSYGFAPPSSSPLRHNANEGQMLPPLTPAMKLKAPLKPPPSASPGTNLLRHRQNVQKMIDSPFRRAASQLPKLDSAVKLTPGSKYEDFFCSANTDFRGLEGGSFLDEFDIFADPGTPSMFFNLSPVKSVHGNGSPVKRSMGSVKRPRLERPHSASSLAGLKGGASNSAFLRVERHTPASKKMADLGNDKFESPSHFLPLPSSPLKLFVQASPSKQAPLFDTENLDPAVAHLMSRVCSADGAESGPEPWLTMDDLCDTQRFLEDELEEDNGFDILGGFEKIGSGSTSSQPQQIQRLRPAFGTPGKPGLGRSYSTNF</sequence>
<keyword evidence="8" id="KW-1185">Reference proteome</keyword>
<dbReference type="PANTHER" id="PTHR11829:SF343">
    <property type="entry name" value="FORK-HEAD DOMAIN-CONTAINING PROTEIN"/>
    <property type="match status" value="1"/>
</dbReference>
<evidence type="ECO:0000313" key="7">
    <source>
        <dbReference type="EMBL" id="RKU43560.1"/>
    </source>
</evidence>
<comment type="subcellular location">
    <subcellularLocation>
        <location evidence="1 4">Nucleus</location>
    </subcellularLocation>
</comment>
<dbReference type="InterPro" id="IPR036390">
    <property type="entry name" value="WH_DNA-bd_sf"/>
</dbReference>
<dbReference type="FunFam" id="1.10.10.10:FF:000260">
    <property type="entry name" value="Forkhead transcription factor (Sep1)"/>
    <property type="match status" value="1"/>
</dbReference>
<name>A0A420Y716_9PEZI</name>
<feature type="region of interest" description="Disordered" evidence="5">
    <location>
        <begin position="410"/>
        <end position="430"/>
    </location>
</feature>
<feature type="region of interest" description="Disordered" evidence="5">
    <location>
        <begin position="1"/>
        <end position="119"/>
    </location>
</feature>
<feature type="region of interest" description="Disordered" evidence="5">
    <location>
        <begin position="866"/>
        <end position="886"/>
    </location>
</feature>
<organism evidence="7 8">
    <name type="scientific">Coniochaeta pulveracea</name>
    <dbReference type="NCBI Taxonomy" id="177199"/>
    <lineage>
        <taxon>Eukaryota</taxon>
        <taxon>Fungi</taxon>
        <taxon>Dikarya</taxon>
        <taxon>Ascomycota</taxon>
        <taxon>Pezizomycotina</taxon>
        <taxon>Sordariomycetes</taxon>
        <taxon>Sordariomycetidae</taxon>
        <taxon>Coniochaetales</taxon>
        <taxon>Coniochaetaceae</taxon>
        <taxon>Coniochaeta</taxon>
    </lineage>
</organism>
<gene>
    <name evidence="7" type="ORF">DL546_002802</name>
</gene>
<dbReference type="STRING" id="177199.A0A420Y716"/>
<dbReference type="SMART" id="SM00339">
    <property type="entry name" value="FH"/>
    <property type="match status" value="1"/>
</dbReference>
<keyword evidence="2 4" id="KW-0238">DNA-binding</keyword>
<evidence type="ECO:0000256" key="5">
    <source>
        <dbReference type="SAM" id="MobiDB-lite"/>
    </source>
</evidence>
<evidence type="ECO:0000256" key="1">
    <source>
        <dbReference type="ARBA" id="ARBA00004123"/>
    </source>
</evidence>
<dbReference type="AlphaFoldDB" id="A0A420Y716"/>
<dbReference type="PROSITE" id="PS50039">
    <property type="entry name" value="FORK_HEAD_3"/>
    <property type="match status" value="1"/>
</dbReference>
<keyword evidence="3 4" id="KW-0539">Nucleus</keyword>
<dbReference type="GO" id="GO:0001228">
    <property type="term" value="F:DNA-binding transcription activator activity, RNA polymerase II-specific"/>
    <property type="evidence" value="ECO:0007669"/>
    <property type="project" value="UniProtKB-ARBA"/>
</dbReference>
<evidence type="ECO:0000256" key="4">
    <source>
        <dbReference type="PROSITE-ProRule" id="PRU00089"/>
    </source>
</evidence>
<dbReference type="EMBL" id="QVQW01000041">
    <property type="protein sequence ID" value="RKU43560.1"/>
    <property type="molecule type" value="Genomic_DNA"/>
</dbReference>
<dbReference type="GO" id="GO:0000978">
    <property type="term" value="F:RNA polymerase II cis-regulatory region sequence-specific DNA binding"/>
    <property type="evidence" value="ECO:0007669"/>
    <property type="project" value="UniProtKB-ARBA"/>
</dbReference>
<dbReference type="InterPro" id="IPR030456">
    <property type="entry name" value="TF_fork_head_CS_2"/>
</dbReference>
<accession>A0A420Y716</accession>
<evidence type="ECO:0000313" key="8">
    <source>
        <dbReference type="Proteomes" id="UP000275385"/>
    </source>
</evidence>
<dbReference type="CDD" id="cd00059">
    <property type="entry name" value="FH_FOX"/>
    <property type="match status" value="1"/>
</dbReference>
<feature type="compositionally biased region" description="Low complexity" evidence="5">
    <location>
        <begin position="593"/>
        <end position="606"/>
    </location>
</feature>
<feature type="domain" description="Fork-head" evidence="6">
    <location>
        <begin position="239"/>
        <end position="334"/>
    </location>
</feature>
<evidence type="ECO:0000259" key="6">
    <source>
        <dbReference type="PROSITE" id="PS50039"/>
    </source>
</evidence>
<proteinExistence type="predicted"/>
<feature type="region of interest" description="Disordered" evidence="5">
    <location>
        <begin position="703"/>
        <end position="732"/>
    </location>
</feature>
<dbReference type="InterPro" id="IPR036388">
    <property type="entry name" value="WH-like_DNA-bd_sf"/>
</dbReference>
<dbReference type="Proteomes" id="UP000275385">
    <property type="component" value="Unassembled WGS sequence"/>
</dbReference>
<dbReference type="PANTHER" id="PTHR11829">
    <property type="entry name" value="FORKHEAD BOX PROTEIN"/>
    <property type="match status" value="1"/>
</dbReference>
<dbReference type="Gene3D" id="1.10.10.10">
    <property type="entry name" value="Winged helix-like DNA-binding domain superfamily/Winged helix DNA-binding domain"/>
    <property type="match status" value="1"/>
</dbReference>